<gene>
    <name evidence="1" type="ORF">IZO911_LOCUS38994</name>
    <name evidence="2" type="ORF">KXQ929_LOCUS42075</name>
</gene>
<protein>
    <submittedName>
        <fullName evidence="1">Uncharacterized protein</fullName>
    </submittedName>
</protein>
<dbReference type="Proteomes" id="UP000663860">
    <property type="component" value="Unassembled WGS sequence"/>
</dbReference>
<dbReference type="AlphaFoldDB" id="A0A815K6Y1"/>
<accession>A0A815K6Y1</accession>
<reference evidence="1" key="1">
    <citation type="submission" date="2021-02" db="EMBL/GenBank/DDBJ databases">
        <authorList>
            <person name="Nowell W R."/>
        </authorList>
    </citation>
    <scope>NUCLEOTIDE SEQUENCE</scope>
</reference>
<organism evidence="1 3">
    <name type="scientific">Adineta steineri</name>
    <dbReference type="NCBI Taxonomy" id="433720"/>
    <lineage>
        <taxon>Eukaryota</taxon>
        <taxon>Metazoa</taxon>
        <taxon>Spiralia</taxon>
        <taxon>Gnathifera</taxon>
        <taxon>Rotifera</taxon>
        <taxon>Eurotatoria</taxon>
        <taxon>Bdelloidea</taxon>
        <taxon>Adinetida</taxon>
        <taxon>Adinetidae</taxon>
        <taxon>Adineta</taxon>
    </lineage>
</organism>
<proteinExistence type="predicted"/>
<evidence type="ECO:0000313" key="1">
    <source>
        <dbReference type="EMBL" id="CAF1391677.1"/>
    </source>
</evidence>
<dbReference type="EMBL" id="CAJNOE010001135">
    <property type="protein sequence ID" value="CAF1391677.1"/>
    <property type="molecule type" value="Genomic_DNA"/>
</dbReference>
<dbReference type="EMBL" id="CAJOBB010009989">
    <property type="protein sequence ID" value="CAF4237436.1"/>
    <property type="molecule type" value="Genomic_DNA"/>
</dbReference>
<comment type="caution">
    <text evidence="1">The sequence shown here is derived from an EMBL/GenBank/DDBJ whole genome shotgun (WGS) entry which is preliminary data.</text>
</comment>
<evidence type="ECO:0000313" key="3">
    <source>
        <dbReference type="Proteomes" id="UP000663860"/>
    </source>
</evidence>
<sequence>MYSYWDETYFKFDSNILNNYENPLSFHFNNNTKHDSAAMLLLLKNSYKRFLYVAAKYPPVEGHDFMSLTCAIDCIWRSDIQKPLKYILDCHRLVKYVINPISCRSNNTIEVMRFNAKTNAIWKEDFNNAITTDHLFRIHN</sequence>
<dbReference type="Proteomes" id="UP000663868">
    <property type="component" value="Unassembled WGS sequence"/>
</dbReference>
<name>A0A815K6Y1_9BILA</name>
<evidence type="ECO:0000313" key="2">
    <source>
        <dbReference type="EMBL" id="CAF4237436.1"/>
    </source>
</evidence>